<reference evidence="1" key="1">
    <citation type="submission" date="2018-02" db="EMBL/GenBank/DDBJ databases">
        <title>Rhizophora mucronata_Transcriptome.</title>
        <authorList>
            <person name="Meera S.P."/>
            <person name="Sreeshan A."/>
            <person name="Augustine A."/>
        </authorList>
    </citation>
    <scope>NUCLEOTIDE SEQUENCE</scope>
    <source>
        <tissue evidence="1">Leaf</tissue>
    </source>
</reference>
<proteinExistence type="predicted"/>
<accession>A0A2P2Q466</accession>
<organism evidence="1">
    <name type="scientific">Rhizophora mucronata</name>
    <name type="common">Asiatic mangrove</name>
    <dbReference type="NCBI Taxonomy" id="61149"/>
    <lineage>
        <taxon>Eukaryota</taxon>
        <taxon>Viridiplantae</taxon>
        <taxon>Streptophyta</taxon>
        <taxon>Embryophyta</taxon>
        <taxon>Tracheophyta</taxon>
        <taxon>Spermatophyta</taxon>
        <taxon>Magnoliopsida</taxon>
        <taxon>eudicotyledons</taxon>
        <taxon>Gunneridae</taxon>
        <taxon>Pentapetalae</taxon>
        <taxon>rosids</taxon>
        <taxon>fabids</taxon>
        <taxon>Malpighiales</taxon>
        <taxon>Rhizophoraceae</taxon>
        <taxon>Rhizophora</taxon>
    </lineage>
</organism>
<name>A0A2P2Q466_RHIMU</name>
<evidence type="ECO:0000313" key="1">
    <source>
        <dbReference type="EMBL" id="MBX61733.1"/>
    </source>
</evidence>
<protein>
    <submittedName>
        <fullName evidence="1">Uncharacterized protein</fullName>
    </submittedName>
</protein>
<dbReference type="AlphaFoldDB" id="A0A2P2Q466"/>
<dbReference type="EMBL" id="GGEC01081249">
    <property type="protein sequence ID" value="MBX61733.1"/>
    <property type="molecule type" value="Transcribed_RNA"/>
</dbReference>
<sequence length="24" mass="2745">MVLLPILQASFVAEFTCWLHLLLS</sequence>